<organism evidence="3 4">
    <name type="scientific">Yoonia maritima</name>
    <dbReference type="NCBI Taxonomy" id="1435347"/>
    <lineage>
        <taxon>Bacteria</taxon>
        <taxon>Pseudomonadati</taxon>
        <taxon>Pseudomonadota</taxon>
        <taxon>Alphaproteobacteria</taxon>
        <taxon>Rhodobacterales</taxon>
        <taxon>Paracoccaceae</taxon>
        <taxon>Yoonia</taxon>
    </lineage>
</organism>
<keyword evidence="1" id="KW-0732">Signal</keyword>
<evidence type="ECO:0000313" key="3">
    <source>
        <dbReference type="EMBL" id="PRY76889.1"/>
    </source>
</evidence>
<dbReference type="InterPro" id="IPR027039">
    <property type="entry name" value="Crtac1"/>
</dbReference>
<dbReference type="InterPro" id="IPR028994">
    <property type="entry name" value="Integrin_alpha_N"/>
</dbReference>
<dbReference type="Pfam" id="PF07593">
    <property type="entry name" value="UnbV_ASPIC"/>
    <property type="match status" value="1"/>
</dbReference>
<proteinExistence type="predicted"/>
<dbReference type="EMBL" id="PVTP01000007">
    <property type="protein sequence ID" value="PRY76889.1"/>
    <property type="molecule type" value="Genomic_DNA"/>
</dbReference>
<dbReference type="Gene3D" id="2.130.10.130">
    <property type="entry name" value="Integrin alpha, N-terminal"/>
    <property type="match status" value="1"/>
</dbReference>
<protein>
    <submittedName>
        <fullName evidence="3">VCBS repeat protein</fullName>
    </submittedName>
</protein>
<keyword evidence="4" id="KW-1185">Reference proteome</keyword>
<dbReference type="Proteomes" id="UP000238007">
    <property type="component" value="Unassembled WGS sequence"/>
</dbReference>
<dbReference type="Pfam" id="PF13517">
    <property type="entry name" value="FG-GAP_3"/>
    <property type="match status" value="2"/>
</dbReference>
<evidence type="ECO:0000256" key="1">
    <source>
        <dbReference type="ARBA" id="ARBA00022729"/>
    </source>
</evidence>
<dbReference type="AlphaFoldDB" id="A0A2T0VXM5"/>
<reference evidence="3 4" key="1">
    <citation type="submission" date="2018-03" db="EMBL/GenBank/DDBJ databases">
        <title>Genomic Encyclopedia of Archaeal and Bacterial Type Strains, Phase II (KMG-II): from individual species to whole genera.</title>
        <authorList>
            <person name="Goeker M."/>
        </authorList>
    </citation>
    <scope>NUCLEOTIDE SEQUENCE [LARGE SCALE GENOMIC DNA]</scope>
    <source>
        <strain evidence="3 4">DSM 101533</strain>
    </source>
</reference>
<name>A0A2T0VXM5_9RHOB</name>
<evidence type="ECO:0000313" key="4">
    <source>
        <dbReference type="Proteomes" id="UP000238007"/>
    </source>
</evidence>
<comment type="caution">
    <text evidence="3">The sequence shown here is derived from an EMBL/GenBank/DDBJ whole genome shotgun (WGS) entry which is preliminary data.</text>
</comment>
<gene>
    <name evidence="3" type="ORF">CLV80_10766</name>
</gene>
<sequence length="533" mass="58246">MSENNTFRAICPRIKQLLMMRPDATPHQAPYNFCKLIIALTFSVAVQSAHAQPRFVNRDYSLKPEHIYAGGWEHFVGGGVALFDCNNDSLPEVFAAGGANPAQLFINTSKTDIAFTLGDIEPILAVTGAYPIDIDSDGIVDLMVLRNGPNVLLRGQGDCQFSDATDTFNLPKDDRWSTAFSATWEDNQTLPTLAIGNYVDAKDPDGPFGTCDTNWLLRPEYNLYGETTALSPGFCPLSMLFSDWQRSGNPMLRISNDRQYYVRNGYEQMWSLDPLRELGEDDGWPVQRIWGMGIASRDVSGNGKPDVMLTSMGDQVLMFNDGQQFAPVPYATGTYAQRPFTGDDGRPSTGWHAEFGDIDNDGLADLFIAKGNVDQMPGLAMQDPNNLLMQNSDGTFTEAAGIAGIGTTERSRGAGLADLNADGLLDIVVVNRRAPLEIWQNTSVDTGHWVTIDPRQTGSNTFAIGAFVELRTPDGTQTIERTIGGGHVSGSLLPLHFGIGAHETAEVRVIWPDGAVGGWETVRADQTIQKVRR</sequence>
<feature type="domain" description="ASPIC/UnbV" evidence="2">
    <location>
        <begin position="463"/>
        <end position="528"/>
    </location>
</feature>
<dbReference type="PANTHER" id="PTHR16026">
    <property type="entry name" value="CARTILAGE ACIDIC PROTEIN 1"/>
    <property type="match status" value="1"/>
</dbReference>
<dbReference type="SUPFAM" id="SSF69318">
    <property type="entry name" value="Integrin alpha N-terminal domain"/>
    <property type="match status" value="1"/>
</dbReference>
<dbReference type="InterPro" id="IPR011519">
    <property type="entry name" value="UnbV_ASPIC"/>
</dbReference>
<dbReference type="PANTHER" id="PTHR16026:SF0">
    <property type="entry name" value="CARTILAGE ACIDIC PROTEIN 1"/>
    <property type="match status" value="1"/>
</dbReference>
<evidence type="ECO:0000259" key="2">
    <source>
        <dbReference type="Pfam" id="PF07593"/>
    </source>
</evidence>
<dbReference type="InterPro" id="IPR013517">
    <property type="entry name" value="FG-GAP"/>
</dbReference>
<accession>A0A2T0VXM5</accession>